<evidence type="ECO:0000256" key="1">
    <source>
        <dbReference type="ARBA" id="ARBA00022679"/>
    </source>
</evidence>
<reference evidence="2 3" key="1">
    <citation type="submission" date="2023-07" db="EMBL/GenBank/DDBJ databases">
        <title>Comparative genomics of wheat-associated soil bacteria to identify genetic determinants of phenazine resistance.</title>
        <authorList>
            <person name="Mouncey N."/>
        </authorList>
    </citation>
    <scope>NUCLEOTIDE SEQUENCE [LARGE SCALE GENOMIC DNA]</scope>
    <source>
        <strain evidence="2 3">W4I19-2</strain>
    </source>
</reference>
<dbReference type="InterPro" id="IPR033964">
    <property type="entry name" value="ABBA"/>
</dbReference>
<dbReference type="EMBL" id="JAUSYA010000001">
    <property type="protein sequence ID" value="MDQ0687541.1"/>
    <property type="molecule type" value="Genomic_DNA"/>
</dbReference>
<keyword evidence="3" id="KW-1185">Reference proteome</keyword>
<dbReference type="RefSeq" id="WP_307047573.1">
    <property type="nucleotide sequence ID" value="NZ_JAUSYA010000001.1"/>
</dbReference>
<dbReference type="Proteomes" id="UP001243364">
    <property type="component" value="Unassembled WGS sequence"/>
</dbReference>
<evidence type="ECO:0000313" key="3">
    <source>
        <dbReference type="Proteomes" id="UP001243364"/>
    </source>
</evidence>
<keyword evidence="1" id="KW-0808">Transferase</keyword>
<dbReference type="InterPro" id="IPR017795">
    <property type="entry name" value="ABBA_NscD-like"/>
</dbReference>
<dbReference type="SFLD" id="SFLDG01162">
    <property type="entry name" value="I"/>
    <property type="match status" value="1"/>
</dbReference>
<name>A0ABU0QAX6_STRAH</name>
<accession>A0ABU0QAX6</accession>
<comment type="caution">
    <text evidence="2">The sequence shown here is derived from an EMBL/GenBank/DDBJ whole genome shotgun (WGS) entry which is preliminary data.</text>
</comment>
<dbReference type="SFLD" id="SFLDS00036">
    <property type="entry name" value="Aromatic_Prenyltransferase"/>
    <property type="match status" value="1"/>
</dbReference>
<dbReference type="Pfam" id="PF11991">
    <property type="entry name" value="Trp_DMAT"/>
    <property type="match status" value="1"/>
</dbReference>
<gene>
    <name evidence="2" type="ORF">QFZ56_006504</name>
</gene>
<proteinExistence type="predicted"/>
<evidence type="ECO:0000313" key="2">
    <source>
        <dbReference type="EMBL" id="MDQ0687541.1"/>
    </source>
</evidence>
<sequence length="389" mass="41741">MTASRPGFPGEPAAGTLGGHAARQLLRLSEIAGLPAADSEVYARTLLDVLGPIAQRPLELPPPSRSFLSDDHTPVEFSLSCEPGAPPTLRVLLEPGAGAGDLTDNGRTGLRVIREMGRRWGFGTDPLDDLEDLFFPPSPQGPLALWCALELRAGGVPKVKVYLNPAASGEKRAARTVRQALKRLGHRKAFQALPDGDRHLFFALDLGDWAEPRVKVYLAHDDLSAAEAGALCRTGDGPGSVEIEEFFRIVAGEEHKPQLDRRPVQTCHAFTETRTGLPSGFTVYIPVRDYARHDGVALDRAAALHARYGIDPVSVRRASAAVTSRQMEDGVGLVAYLGLAHQRGRPPRVMTYISSEAYEVRPPTVLSPDVVPDVVPVVAPPPAPVAAEA</sequence>
<organism evidence="2 3">
    <name type="scientific">Streptomyces achromogenes</name>
    <dbReference type="NCBI Taxonomy" id="67255"/>
    <lineage>
        <taxon>Bacteria</taxon>
        <taxon>Bacillati</taxon>
        <taxon>Actinomycetota</taxon>
        <taxon>Actinomycetes</taxon>
        <taxon>Kitasatosporales</taxon>
        <taxon>Streptomycetaceae</taxon>
        <taxon>Streptomyces</taxon>
    </lineage>
</organism>
<protein>
    <submittedName>
        <fullName evidence="2">DMATS type aromatic prenyltransferase</fullName>
    </submittedName>
</protein>